<keyword evidence="9" id="KW-1185">Reference proteome</keyword>
<comment type="caution">
    <text evidence="8">The sequence shown here is derived from an EMBL/GenBank/DDBJ whole genome shotgun (WGS) entry which is preliminary data.</text>
</comment>
<evidence type="ECO:0000256" key="5">
    <source>
        <dbReference type="SAM" id="MobiDB-lite"/>
    </source>
</evidence>
<dbReference type="InterPro" id="IPR010095">
    <property type="entry name" value="Cas12f1-like_TNB"/>
</dbReference>
<keyword evidence="8" id="KW-0378">Hydrolase</keyword>
<proteinExistence type="inferred from homology"/>
<evidence type="ECO:0000256" key="2">
    <source>
        <dbReference type="ARBA" id="ARBA00022578"/>
    </source>
</evidence>
<dbReference type="RefSeq" id="WP_343954983.1">
    <property type="nucleotide sequence ID" value="NZ_BAAAHQ010000054.1"/>
</dbReference>
<keyword evidence="2" id="KW-0815">Transposition</keyword>
<evidence type="ECO:0000256" key="1">
    <source>
        <dbReference type="ARBA" id="ARBA00008761"/>
    </source>
</evidence>
<feature type="region of interest" description="Disordered" evidence="5">
    <location>
        <begin position="234"/>
        <end position="256"/>
    </location>
</feature>
<keyword evidence="4" id="KW-0233">DNA recombination</keyword>
<evidence type="ECO:0000259" key="7">
    <source>
        <dbReference type="Pfam" id="PF07282"/>
    </source>
</evidence>
<sequence>MTQEAQARAHVARLDPTAAQSALLDGQAHTAHALWNLLHQFTTFRQGRLAPLKACDEAIRRARHEIDWMARLPAQAAQAVLKTYRQAWANFFDPGHPAGRPTFKNRRSRMAVDVPQARDLHIARINRRWGAVNLPKVGRVRFRWTKNLPGVTRGGPAGRITGARLVKDAHGWQIVFRTETPTPAPAPHPGGRVGIDRGVTLALALSDGTTREHGPWLSQGERQRLRRLEKKAARQRATHHKGEPISHRRAHTHRQIGRLRATAKRRALDWQHRTSTELADVFGEIVVEDLKIVNMLRSARGTVERPGRNVAQKTGLNRAISGEAWGRTVTMLEYKSADRGGRVVKVPAAGTSQTCHRCGRRDPAARDWIRFSCTDLACGWSGHADINAAINIETAAGTVVAGRGDSGVARSAKRQPPRAA</sequence>
<reference evidence="9" key="1">
    <citation type="journal article" date="2019" name="Int. J. Syst. Evol. Microbiol.">
        <title>The Global Catalogue of Microorganisms (GCM) 10K type strain sequencing project: providing services to taxonomists for standard genome sequencing and annotation.</title>
        <authorList>
            <consortium name="The Broad Institute Genomics Platform"/>
            <consortium name="The Broad Institute Genome Sequencing Center for Infectious Disease"/>
            <person name="Wu L."/>
            <person name="Ma J."/>
        </authorList>
    </citation>
    <scope>NUCLEOTIDE SEQUENCE [LARGE SCALE GENOMIC DNA]</scope>
    <source>
        <strain evidence="9">JCM 11136</strain>
    </source>
</reference>
<dbReference type="EMBL" id="BAAAHQ010000054">
    <property type="protein sequence ID" value="GAA0952387.1"/>
    <property type="molecule type" value="Genomic_DNA"/>
</dbReference>
<dbReference type="Proteomes" id="UP001501578">
    <property type="component" value="Unassembled WGS sequence"/>
</dbReference>
<evidence type="ECO:0000256" key="3">
    <source>
        <dbReference type="ARBA" id="ARBA00023125"/>
    </source>
</evidence>
<dbReference type="GO" id="GO:0004519">
    <property type="term" value="F:endonuclease activity"/>
    <property type="evidence" value="ECO:0007669"/>
    <property type="project" value="UniProtKB-KW"/>
</dbReference>
<keyword evidence="8" id="KW-0540">Nuclease</keyword>
<keyword evidence="3" id="KW-0238">DNA-binding</keyword>
<accession>A0ABP4BQI8</accession>
<feature type="domain" description="Probable transposase IS891/IS1136/IS1341" evidence="6">
    <location>
        <begin position="176"/>
        <end position="298"/>
    </location>
</feature>
<gene>
    <name evidence="8" type="ORF">GCM10009560_74070</name>
</gene>
<comment type="similarity">
    <text evidence="1">In the C-terminal section; belongs to the transposase 35 family.</text>
</comment>
<organism evidence="8 9">
    <name type="scientific">Nonomuraea longicatena</name>
    <dbReference type="NCBI Taxonomy" id="83682"/>
    <lineage>
        <taxon>Bacteria</taxon>
        <taxon>Bacillati</taxon>
        <taxon>Actinomycetota</taxon>
        <taxon>Actinomycetes</taxon>
        <taxon>Streptosporangiales</taxon>
        <taxon>Streptosporangiaceae</taxon>
        <taxon>Nonomuraea</taxon>
    </lineage>
</organism>
<protein>
    <submittedName>
        <fullName evidence="8">RNA-guided endonuclease TnpB family protein</fullName>
    </submittedName>
</protein>
<evidence type="ECO:0000313" key="9">
    <source>
        <dbReference type="Proteomes" id="UP001501578"/>
    </source>
</evidence>
<dbReference type="Pfam" id="PF07282">
    <property type="entry name" value="Cas12f1-like_TNB"/>
    <property type="match status" value="1"/>
</dbReference>
<evidence type="ECO:0000259" key="6">
    <source>
        <dbReference type="Pfam" id="PF01385"/>
    </source>
</evidence>
<feature type="domain" description="Cas12f1-like TNB" evidence="7">
    <location>
        <begin position="325"/>
        <end position="392"/>
    </location>
</feature>
<evidence type="ECO:0000256" key="4">
    <source>
        <dbReference type="ARBA" id="ARBA00023172"/>
    </source>
</evidence>
<keyword evidence="8" id="KW-0255">Endonuclease</keyword>
<feature type="compositionally biased region" description="Basic residues" evidence="5">
    <location>
        <begin position="247"/>
        <end position="256"/>
    </location>
</feature>
<dbReference type="InterPro" id="IPR001959">
    <property type="entry name" value="Transposase"/>
</dbReference>
<name>A0ABP4BQI8_9ACTN</name>
<dbReference type="Pfam" id="PF01385">
    <property type="entry name" value="OrfB_IS605"/>
    <property type="match status" value="1"/>
</dbReference>
<evidence type="ECO:0000313" key="8">
    <source>
        <dbReference type="EMBL" id="GAA0952387.1"/>
    </source>
</evidence>
<dbReference type="NCBIfam" id="NF040570">
    <property type="entry name" value="guided_TnpB"/>
    <property type="match status" value="1"/>
</dbReference>